<comment type="similarity">
    <text evidence="1">Belongs to the DCC1 family.</text>
</comment>
<accession>A0AAV1ANN8</accession>
<sequence length="401" mass="45627">MEPPQEISGGGGGGAETLKNMPPGSSISIAYHPNFGPHDDLIVLELDEKLIPDVLNERMVLRGQPDEDAVLCTQSKTYAMKFVGTSNSVLLVPPENQSESYENQQKNDINNTDEKAVARIIKVVPGSLELIEVSPKLDKLKLLLSENTYKFDENDMEILEENQESRAGLYNWNDLIDNIQASDEELRFGLQALSAVEINGYWRLVDESYMDMILGVLLKNSVLNDRSLNALNEDEVVNMLESDGFPMVLARHCLHLYANQVKENDSMESCVWKLDEKRVCIHYAREILKGGKRKLESFMEEWRKKTPDKMQPSFDLMEGEVLTEKLGVETWVRAFRVSSLPSTPAERFSILFRERAKWDWKDLQPYIRDLNVPGLSAEGLLLKYTRKTQPSPNQDPVFSAR</sequence>
<proteinExistence type="inferred from homology"/>
<dbReference type="PANTHER" id="PTHR13395">
    <property type="entry name" value="SISTER CHROMATID COHESION PROTEIN DCC1-RELATED"/>
    <property type="match status" value="1"/>
</dbReference>
<dbReference type="PANTHER" id="PTHR13395:SF6">
    <property type="entry name" value="SISTER CHROMATID COHESION PROTEIN DCC1"/>
    <property type="match status" value="1"/>
</dbReference>
<evidence type="ECO:0000256" key="1">
    <source>
        <dbReference type="ARBA" id="ARBA00007017"/>
    </source>
</evidence>
<feature type="region of interest" description="Disordered" evidence="3">
    <location>
        <begin position="1"/>
        <end position="20"/>
    </location>
</feature>
<dbReference type="GO" id="GO:0000775">
    <property type="term" value="C:chromosome, centromeric region"/>
    <property type="evidence" value="ECO:0007669"/>
    <property type="project" value="TreeGrafter"/>
</dbReference>
<dbReference type="InterPro" id="IPR019128">
    <property type="entry name" value="Dcc1"/>
</dbReference>
<evidence type="ECO:0000313" key="5">
    <source>
        <dbReference type="Proteomes" id="UP001157006"/>
    </source>
</evidence>
<dbReference type="GO" id="GO:0031390">
    <property type="term" value="C:Ctf18 RFC-like complex"/>
    <property type="evidence" value="ECO:0007669"/>
    <property type="project" value="InterPro"/>
</dbReference>
<dbReference type="GO" id="GO:0006260">
    <property type="term" value="P:DNA replication"/>
    <property type="evidence" value="ECO:0007669"/>
    <property type="project" value="UniProtKB-KW"/>
</dbReference>
<dbReference type="Proteomes" id="UP001157006">
    <property type="component" value="Chromosome 5"/>
</dbReference>
<dbReference type="GO" id="GO:0000785">
    <property type="term" value="C:chromatin"/>
    <property type="evidence" value="ECO:0007669"/>
    <property type="project" value="TreeGrafter"/>
</dbReference>
<protein>
    <recommendedName>
        <fullName evidence="6">Sister chromatid cohesion protein DCC1</fullName>
    </recommendedName>
</protein>
<keyword evidence="2" id="KW-0235">DNA replication</keyword>
<evidence type="ECO:0000256" key="2">
    <source>
        <dbReference type="ARBA" id="ARBA00022705"/>
    </source>
</evidence>
<name>A0AAV1ANN8_VICFA</name>
<dbReference type="Pfam" id="PF09724">
    <property type="entry name" value="Dcc1"/>
    <property type="match status" value="1"/>
</dbReference>
<evidence type="ECO:0008006" key="6">
    <source>
        <dbReference type="Google" id="ProtNLM"/>
    </source>
</evidence>
<evidence type="ECO:0000256" key="3">
    <source>
        <dbReference type="SAM" id="MobiDB-lite"/>
    </source>
</evidence>
<dbReference type="EMBL" id="OX451740">
    <property type="protein sequence ID" value="CAI8612166.1"/>
    <property type="molecule type" value="Genomic_DNA"/>
</dbReference>
<gene>
    <name evidence="4" type="ORF">VFH_V021200</name>
</gene>
<organism evidence="4 5">
    <name type="scientific">Vicia faba</name>
    <name type="common">Broad bean</name>
    <name type="synonym">Faba vulgaris</name>
    <dbReference type="NCBI Taxonomy" id="3906"/>
    <lineage>
        <taxon>Eukaryota</taxon>
        <taxon>Viridiplantae</taxon>
        <taxon>Streptophyta</taxon>
        <taxon>Embryophyta</taxon>
        <taxon>Tracheophyta</taxon>
        <taxon>Spermatophyta</taxon>
        <taxon>Magnoliopsida</taxon>
        <taxon>eudicotyledons</taxon>
        <taxon>Gunneridae</taxon>
        <taxon>Pentapetalae</taxon>
        <taxon>rosids</taxon>
        <taxon>fabids</taxon>
        <taxon>Fabales</taxon>
        <taxon>Fabaceae</taxon>
        <taxon>Papilionoideae</taxon>
        <taxon>50 kb inversion clade</taxon>
        <taxon>NPAAA clade</taxon>
        <taxon>Hologalegina</taxon>
        <taxon>IRL clade</taxon>
        <taxon>Fabeae</taxon>
        <taxon>Vicia</taxon>
    </lineage>
</organism>
<dbReference type="GO" id="GO:0034088">
    <property type="term" value="P:maintenance of mitotic sister chromatid cohesion"/>
    <property type="evidence" value="ECO:0007669"/>
    <property type="project" value="TreeGrafter"/>
</dbReference>
<reference evidence="4 5" key="1">
    <citation type="submission" date="2023-01" db="EMBL/GenBank/DDBJ databases">
        <authorList>
            <person name="Kreplak J."/>
        </authorList>
    </citation>
    <scope>NUCLEOTIDE SEQUENCE [LARGE SCALE GENOMIC DNA]</scope>
</reference>
<keyword evidence="5" id="KW-1185">Reference proteome</keyword>
<dbReference type="AlphaFoldDB" id="A0AAV1ANN8"/>
<evidence type="ECO:0000313" key="4">
    <source>
        <dbReference type="EMBL" id="CAI8612166.1"/>
    </source>
</evidence>